<dbReference type="EMBL" id="LRGB01002066">
    <property type="protein sequence ID" value="KZS09497.1"/>
    <property type="molecule type" value="Genomic_DNA"/>
</dbReference>
<gene>
    <name evidence="2" type="ORF">APZ42_026343</name>
</gene>
<organism evidence="2 3">
    <name type="scientific">Daphnia magna</name>
    <dbReference type="NCBI Taxonomy" id="35525"/>
    <lineage>
        <taxon>Eukaryota</taxon>
        <taxon>Metazoa</taxon>
        <taxon>Ecdysozoa</taxon>
        <taxon>Arthropoda</taxon>
        <taxon>Crustacea</taxon>
        <taxon>Branchiopoda</taxon>
        <taxon>Diplostraca</taxon>
        <taxon>Cladocera</taxon>
        <taxon>Anomopoda</taxon>
        <taxon>Daphniidae</taxon>
        <taxon>Daphnia</taxon>
    </lineage>
</organism>
<dbReference type="Proteomes" id="UP000076858">
    <property type="component" value="Unassembled WGS sequence"/>
</dbReference>
<evidence type="ECO:0000313" key="2">
    <source>
        <dbReference type="EMBL" id="KZS09497.1"/>
    </source>
</evidence>
<protein>
    <submittedName>
        <fullName evidence="2">Uncharacterized protein</fullName>
    </submittedName>
</protein>
<accession>A0A164SCV1</accession>
<dbReference type="AlphaFoldDB" id="A0A164SCV1"/>
<evidence type="ECO:0000256" key="1">
    <source>
        <dbReference type="SAM" id="MobiDB-lite"/>
    </source>
</evidence>
<name>A0A164SCV1_9CRUS</name>
<reference evidence="2 3" key="1">
    <citation type="submission" date="2016-03" db="EMBL/GenBank/DDBJ databases">
        <title>EvidentialGene: Evidence-directed Construction of Genes on Genomes.</title>
        <authorList>
            <person name="Gilbert D.G."/>
            <person name="Choi J.-H."/>
            <person name="Mockaitis K."/>
            <person name="Colbourne J."/>
            <person name="Pfrender M."/>
        </authorList>
    </citation>
    <scope>NUCLEOTIDE SEQUENCE [LARGE SCALE GENOMIC DNA]</scope>
    <source>
        <strain evidence="2 3">Xinb3</strain>
        <tissue evidence="2">Complete organism</tissue>
    </source>
</reference>
<proteinExistence type="predicted"/>
<feature type="region of interest" description="Disordered" evidence="1">
    <location>
        <begin position="1"/>
        <end position="55"/>
    </location>
</feature>
<comment type="caution">
    <text evidence="2">The sequence shown here is derived from an EMBL/GenBank/DDBJ whole genome shotgun (WGS) entry which is preliminary data.</text>
</comment>
<sequence>MASYSPNRGAADSTLTKKREGGIKKKIKLPPTSGCVLTRRETHTHRGRKKEEEKKLVKQDVERLFTLPSTYPMKFDDVLPAINLVIQRARKF</sequence>
<evidence type="ECO:0000313" key="3">
    <source>
        <dbReference type="Proteomes" id="UP000076858"/>
    </source>
</evidence>
<keyword evidence="3" id="KW-1185">Reference proteome</keyword>